<evidence type="ECO:0000313" key="2">
    <source>
        <dbReference type="Proteomes" id="UP000009172"/>
    </source>
</evidence>
<evidence type="ECO:0000313" key="1">
    <source>
        <dbReference type="EMBL" id="EGE00214.1"/>
    </source>
</evidence>
<gene>
    <name evidence="1" type="ORF">TESG_08639</name>
</gene>
<proteinExistence type="predicted"/>
<keyword evidence="2" id="KW-1185">Reference proteome</keyword>
<name>F2S9G4_TRIT1</name>
<dbReference type="HOGENOM" id="CLU_152742_0_0_1"/>
<sequence length="140" mass="16418">MPSLRSCNQRAMLRGLFSFLTHHFLLSMGAENMEENMRKLSISMSAEGLAPIYKKDTTHPTMIREDERKPRVANGGLFFKPLSQLKSYRGVLDRRNRVYHDIIYMAGTAICESWERQELWITPFLWMDDTECTQQQQLDL</sequence>
<dbReference type="Proteomes" id="UP000009172">
    <property type="component" value="Unassembled WGS sequence"/>
</dbReference>
<accession>F2S9G4</accession>
<reference evidence="2" key="1">
    <citation type="journal article" date="2012" name="MBio">
        <title>Comparative genome analysis of Trichophyton rubrum and related dermatophytes reveals candidate genes involved in infection.</title>
        <authorList>
            <person name="Martinez D.A."/>
            <person name="Oliver B.G."/>
            <person name="Graeser Y."/>
            <person name="Goldberg J.M."/>
            <person name="Li W."/>
            <person name="Martinez-Rossi N.M."/>
            <person name="Monod M."/>
            <person name="Shelest E."/>
            <person name="Barton R.C."/>
            <person name="Birch E."/>
            <person name="Brakhage A.A."/>
            <person name="Chen Z."/>
            <person name="Gurr S.J."/>
            <person name="Heiman D."/>
            <person name="Heitman J."/>
            <person name="Kosti I."/>
            <person name="Rossi A."/>
            <person name="Saif S."/>
            <person name="Samalova M."/>
            <person name="Saunders C.W."/>
            <person name="Shea T."/>
            <person name="Summerbell R.C."/>
            <person name="Xu J."/>
            <person name="Young S."/>
            <person name="Zeng Q."/>
            <person name="Birren B.W."/>
            <person name="Cuomo C.A."/>
            <person name="White T.C."/>
        </authorList>
    </citation>
    <scope>NUCLEOTIDE SEQUENCE [LARGE SCALE GENOMIC DNA]</scope>
    <source>
        <strain evidence="2">CBS 112818</strain>
    </source>
</reference>
<organism evidence="1 2">
    <name type="scientific">Trichophyton tonsurans (strain CBS 112818)</name>
    <name type="common">Scalp ringworm fungus</name>
    <dbReference type="NCBI Taxonomy" id="647933"/>
    <lineage>
        <taxon>Eukaryota</taxon>
        <taxon>Fungi</taxon>
        <taxon>Dikarya</taxon>
        <taxon>Ascomycota</taxon>
        <taxon>Pezizomycotina</taxon>
        <taxon>Eurotiomycetes</taxon>
        <taxon>Eurotiomycetidae</taxon>
        <taxon>Onygenales</taxon>
        <taxon>Arthrodermataceae</taxon>
        <taxon>Trichophyton</taxon>
    </lineage>
</organism>
<protein>
    <submittedName>
        <fullName evidence="1">Uncharacterized protein</fullName>
    </submittedName>
</protein>
<dbReference type="EMBL" id="GG698534">
    <property type="protein sequence ID" value="EGE00214.1"/>
    <property type="molecule type" value="Genomic_DNA"/>
</dbReference>
<dbReference type="AlphaFoldDB" id="F2S9G4"/>